<reference evidence="3" key="1">
    <citation type="submission" date="2022-11" db="UniProtKB">
        <authorList>
            <consortium name="WormBaseParasite"/>
        </authorList>
    </citation>
    <scope>IDENTIFICATION</scope>
</reference>
<dbReference type="Proteomes" id="UP000887566">
    <property type="component" value="Unplaced"/>
</dbReference>
<dbReference type="AlphaFoldDB" id="A0A914WSJ8"/>
<sequence length="90" mass="10692">MCSSLRFFLLLLTLSLQCDDTSCFGQWLMVQPFHWRQRGWLSFPATSRMNSKPFMRRDIENSYQLDPLTDADNLRTILKGFDQIRKPRFG</sequence>
<protein>
    <submittedName>
        <fullName evidence="3">Uncharacterized protein</fullName>
    </submittedName>
</protein>
<evidence type="ECO:0000256" key="1">
    <source>
        <dbReference type="SAM" id="SignalP"/>
    </source>
</evidence>
<evidence type="ECO:0000313" key="3">
    <source>
        <dbReference type="WBParaSite" id="PSAMB.scaffold472size50076.g6039.t1"/>
    </source>
</evidence>
<name>A0A914WSJ8_9BILA</name>
<keyword evidence="2" id="KW-1185">Reference proteome</keyword>
<feature type="signal peptide" evidence="1">
    <location>
        <begin position="1"/>
        <end position="23"/>
    </location>
</feature>
<evidence type="ECO:0000313" key="2">
    <source>
        <dbReference type="Proteomes" id="UP000887566"/>
    </source>
</evidence>
<organism evidence="2 3">
    <name type="scientific">Plectus sambesii</name>
    <dbReference type="NCBI Taxonomy" id="2011161"/>
    <lineage>
        <taxon>Eukaryota</taxon>
        <taxon>Metazoa</taxon>
        <taxon>Ecdysozoa</taxon>
        <taxon>Nematoda</taxon>
        <taxon>Chromadorea</taxon>
        <taxon>Plectida</taxon>
        <taxon>Plectina</taxon>
        <taxon>Plectoidea</taxon>
        <taxon>Plectidae</taxon>
        <taxon>Plectus</taxon>
    </lineage>
</organism>
<keyword evidence="1" id="KW-0732">Signal</keyword>
<accession>A0A914WSJ8</accession>
<dbReference type="WBParaSite" id="PSAMB.scaffold472size50076.g6039.t1">
    <property type="protein sequence ID" value="PSAMB.scaffold472size50076.g6039.t1"/>
    <property type="gene ID" value="PSAMB.scaffold472size50076.g6039"/>
</dbReference>
<feature type="chain" id="PRO_5037276665" evidence="1">
    <location>
        <begin position="24"/>
        <end position="90"/>
    </location>
</feature>
<proteinExistence type="predicted"/>